<organism evidence="1 3">
    <name type="scientific">Mycolicibacterium conceptionense</name>
    <dbReference type="NCBI Taxonomy" id="451644"/>
    <lineage>
        <taxon>Bacteria</taxon>
        <taxon>Bacillati</taxon>
        <taxon>Actinomycetota</taxon>
        <taxon>Actinomycetes</taxon>
        <taxon>Mycobacteriales</taxon>
        <taxon>Mycobacteriaceae</taxon>
        <taxon>Mycolicibacterium</taxon>
    </lineage>
</organism>
<dbReference type="InterPro" id="IPR052922">
    <property type="entry name" value="Cytidylate_Kinase-2"/>
</dbReference>
<evidence type="ECO:0000313" key="4">
    <source>
        <dbReference type="Proteomes" id="UP000193811"/>
    </source>
</evidence>
<dbReference type="Proteomes" id="UP000193811">
    <property type="component" value="Unassembled WGS sequence"/>
</dbReference>
<gene>
    <name evidence="1" type="ORF">ACT17_01050</name>
    <name evidence="2" type="ORF">AWB98_06535</name>
</gene>
<dbReference type="PATRIC" id="fig|451644.5.peg.210"/>
<dbReference type="Gene3D" id="3.40.50.300">
    <property type="entry name" value="P-loop containing nucleotide triphosphate hydrolases"/>
    <property type="match status" value="1"/>
</dbReference>
<dbReference type="InterPro" id="IPR027417">
    <property type="entry name" value="P-loop_NTPase"/>
</dbReference>
<evidence type="ECO:0000313" key="1">
    <source>
        <dbReference type="EMBL" id="KMV20306.1"/>
    </source>
</evidence>
<reference evidence="2 4" key="2">
    <citation type="submission" date="2016-01" db="EMBL/GenBank/DDBJ databases">
        <title>The new phylogeny of the genus Mycobacterium.</title>
        <authorList>
            <person name="Tarcisio F."/>
            <person name="Conor M."/>
            <person name="Antonella G."/>
            <person name="Elisabetta G."/>
            <person name="Giulia F.S."/>
            <person name="Sara T."/>
            <person name="Anna F."/>
            <person name="Clotilde B."/>
            <person name="Roberto B."/>
            <person name="Veronica D.S."/>
            <person name="Fabio R."/>
            <person name="Monica P."/>
            <person name="Olivier J."/>
            <person name="Enrico T."/>
            <person name="Nicola S."/>
        </authorList>
    </citation>
    <scope>NUCLEOTIDE SEQUENCE [LARGE SCALE GENOMIC DNA]</scope>
    <source>
        <strain evidence="2 4">CCUG 50187</strain>
    </source>
</reference>
<dbReference type="GeneID" id="44295091"/>
<evidence type="ECO:0000313" key="2">
    <source>
        <dbReference type="EMBL" id="ORV29044.1"/>
    </source>
</evidence>
<dbReference type="SUPFAM" id="SSF52540">
    <property type="entry name" value="P-loop containing nucleoside triphosphate hydrolases"/>
    <property type="match status" value="1"/>
</dbReference>
<dbReference type="EMBL" id="LQOP01000008">
    <property type="protein sequence ID" value="ORV29044.1"/>
    <property type="molecule type" value="Genomic_DNA"/>
</dbReference>
<comment type="caution">
    <text evidence="1">The sequence shown here is derived from an EMBL/GenBank/DDBJ whole genome shotgun (WGS) entry which is preliminary data.</text>
</comment>
<protein>
    <submittedName>
        <fullName evidence="2">AAA family ATPase</fullName>
    </submittedName>
    <submittedName>
        <fullName evidence="1">ATPase AAA</fullName>
    </submittedName>
</protein>
<dbReference type="Proteomes" id="UP000037594">
    <property type="component" value="Unassembled WGS sequence"/>
</dbReference>
<evidence type="ECO:0000313" key="3">
    <source>
        <dbReference type="Proteomes" id="UP000037594"/>
    </source>
</evidence>
<proteinExistence type="predicted"/>
<sequence length="184" mass="21449">MLTAQDSVTWEPRRIAVAGTTGSGKTTLAKRLSHQFDLPYVEIDSLYHGPGWQPRPTFVDDVEQFIAGDSWVIEWQYRAVRGQILARADTLLWLDLPTPVAMRQLTRRTVRRRVGRLELWNGNIEPPLRTIFTDPDHILRWGFRTRNKLRDTIPTLGPQLPHLHIVRFTRHRDVDAWLSRIART</sequence>
<dbReference type="PANTHER" id="PTHR37816:SF1">
    <property type="entry name" value="TOXIN"/>
    <property type="match status" value="1"/>
</dbReference>
<dbReference type="PANTHER" id="PTHR37816">
    <property type="entry name" value="YALI0E33011P"/>
    <property type="match status" value="1"/>
</dbReference>
<keyword evidence="4" id="KW-1185">Reference proteome</keyword>
<dbReference type="RefSeq" id="WP_019348968.1">
    <property type="nucleotide sequence ID" value="NZ_AGSZ01000878.1"/>
</dbReference>
<dbReference type="AlphaFoldDB" id="A0A0J8UGF7"/>
<dbReference type="OrthoDB" id="3199600at2"/>
<dbReference type="EMBL" id="LFOD01000001">
    <property type="protein sequence ID" value="KMV20306.1"/>
    <property type="molecule type" value="Genomic_DNA"/>
</dbReference>
<name>A0A0J8UGF7_9MYCO</name>
<reference evidence="1 3" key="1">
    <citation type="submission" date="2015-06" db="EMBL/GenBank/DDBJ databases">
        <title>Genome sequence of Mycobacterium conceptionense strain MLE.</title>
        <authorList>
            <person name="Greninger A.L."/>
            <person name="Cunningham G."/>
            <person name="Chiu C.Y."/>
            <person name="Miller S."/>
        </authorList>
    </citation>
    <scope>NUCLEOTIDE SEQUENCE [LARGE SCALE GENOMIC DNA]</scope>
    <source>
        <strain evidence="1 3">MLE</strain>
    </source>
</reference>
<accession>A0A0J8UGF7</accession>